<evidence type="ECO:0000313" key="1">
    <source>
        <dbReference type="EMBL" id="KAF3597294.1"/>
    </source>
</evidence>
<sequence length="81" mass="9123">MIAVVPVELRGVPYLLFNKQSLSRLATAVGKPLSLAHKTERKENFEVVKIWVRINLQTELPSKIVTGFSTGREVEIDLSYP</sequence>
<reference evidence="1 2" key="1">
    <citation type="journal article" date="2020" name="BMC Genomics">
        <title>Intraspecific diversification of the crop wild relative Brassica cretica Lam. using demographic model selection.</title>
        <authorList>
            <person name="Kioukis A."/>
            <person name="Michalopoulou V.A."/>
            <person name="Briers L."/>
            <person name="Pirintsos S."/>
            <person name="Studholme D.J."/>
            <person name="Pavlidis P."/>
            <person name="Sarris P.F."/>
        </authorList>
    </citation>
    <scope>NUCLEOTIDE SEQUENCE [LARGE SCALE GENOMIC DNA]</scope>
    <source>
        <strain evidence="2">cv. PFS-1207/04</strain>
    </source>
</reference>
<dbReference type="InterPro" id="IPR040256">
    <property type="entry name" value="At4g02000-like"/>
</dbReference>
<name>A0ABQ7EM52_BRACR</name>
<keyword evidence="2" id="KW-1185">Reference proteome</keyword>
<accession>A0ABQ7EM52</accession>
<comment type="caution">
    <text evidence="1">The sequence shown here is derived from an EMBL/GenBank/DDBJ whole genome shotgun (WGS) entry which is preliminary data.</text>
</comment>
<evidence type="ECO:0008006" key="3">
    <source>
        <dbReference type="Google" id="ProtNLM"/>
    </source>
</evidence>
<dbReference type="PANTHER" id="PTHR31286:SF154">
    <property type="entry name" value="CCHC-TYPE DOMAIN-CONTAINING PROTEIN"/>
    <property type="match status" value="1"/>
</dbReference>
<protein>
    <recommendedName>
        <fullName evidence="3">DUF4283 domain-containing protein</fullName>
    </recommendedName>
</protein>
<gene>
    <name evidence="1" type="ORF">DY000_02025793</name>
</gene>
<dbReference type="Proteomes" id="UP000266723">
    <property type="component" value="Unassembled WGS sequence"/>
</dbReference>
<organism evidence="1 2">
    <name type="scientific">Brassica cretica</name>
    <name type="common">Mustard</name>
    <dbReference type="NCBI Taxonomy" id="69181"/>
    <lineage>
        <taxon>Eukaryota</taxon>
        <taxon>Viridiplantae</taxon>
        <taxon>Streptophyta</taxon>
        <taxon>Embryophyta</taxon>
        <taxon>Tracheophyta</taxon>
        <taxon>Spermatophyta</taxon>
        <taxon>Magnoliopsida</taxon>
        <taxon>eudicotyledons</taxon>
        <taxon>Gunneridae</taxon>
        <taxon>Pentapetalae</taxon>
        <taxon>rosids</taxon>
        <taxon>malvids</taxon>
        <taxon>Brassicales</taxon>
        <taxon>Brassicaceae</taxon>
        <taxon>Brassiceae</taxon>
        <taxon>Brassica</taxon>
    </lineage>
</organism>
<evidence type="ECO:0000313" key="2">
    <source>
        <dbReference type="Proteomes" id="UP000266723"/>
    </source>
</evidence>
<dbReference type="EMBL" id="QGKV02000299">
    <property type="protein sequence ID" value="KAF3597294.1"/>
    <property type="molecule type" value="Genomic_DNA"/>
</dbReference>
<dbReference type="PANTHER" id="PTHR31286">
    <property type="entry name" value="GLYCINE-RICH CELL WALL STRUCTURAL PROTEIN 1.8-LIKE"/>
    <property type="match status" value="1"/>
</dbReference>
<proteinExistence type="predicted"/>